<dbReference type="Proteomes" id="UP000029228">
    <property type="component" value="Unassembled WGS sequence"/>
</dbReference>
<feature type="domain" description="HTH lysR-type" evidence="5">
    <location>
        <begin position="3"/>
        <end position="61"/>
    </location>
</feature>
<evidence type="ECO:0000256" key="4">
    <source>
        <dbReference type="ARBA" id="ARBA00023163"/>
    </source>
</evidence>
<dbReference type="CDD" id="cd05466">
    <property type="entry name" value="PBP2_LTTR_substrate"/>
    <property type="match status" value="1"/>
</dbReference>
<dbReference type="SUPFAM" id="SSF53850">
    <property type="entry name" value="Periplasmic binding protein-like II"/>
    <property type="match status" value="1"/>
</dbReference>
<dbReference type="InterPro" id="IPR000847">
    <property type="entry name" value="LysR_HTH_N"/>
</dbReference>
<name>A0A090RQ48_9VIBR</name>
<accession>A0A090RQ48</accession>
<protein>
    <submittedName>
        <fullName evidence="6">Transcriptional regulator LysR family</fullName>
    </submittedName>
</protein>
<dbReference type="GO" id="GO:0000976">
    <property type="term" value="F:transcription cis-regulatory region binding"/>
    <property type="evidence" value="ECO:0007669"/>
    <property type="project" value="TreeGrafter"/>
</dbReference>
<dbReference type="Pfam" id="PF00126">
    <property type="entry name" value="HTH_1"/>
    <property type="match status" value="1"/>
</dbReference>
<evidence type="ECO:0000259" key="5">
    <source>
        <dbReference type="PROSITE" id="PS50931"/>
    </source>
</evidence>
<keyword evidence="3" id="KW-0238">DNA-binding</keyword>
<keyword evidence="2" id="KW-0805">Transcription regulation</keyword>
<dbReference type="Gene3D" id="1.10.10.10">
    <property type="entry name" value="Winged helix-like DNA-binding domain superfamily/Winged helix DNA-binding domain"/>
    <property type="match status" value="1"/>
</dbReference>
<evidence type="ECO:0000256" key="1">
    <source>
        <dbReference type="ARBA" id="ARBA00009437"/>
    </source>
</evidence>
<gene>
    <name evidence="6" type="ORF">JCM19235_6044</name>
</gene>
<dbReference type="PANTHER" id="PTHR30126:SF91">
    <property type="entry name" value="LYSR FAMILY TRANSCRIPTIONAL REGULATOR"/>
    <property type="match status" value="1"/>
</dbReference>
<dbReference type="SUPFAM" id="SSF46785">
    <property type="entry name" value="Winged helix' DNA-binding domain"/>
    <property type="match status" value="1"/>
</dbReference>
<evidence type="ECO:0000313" key="7">
    <source>
        <dbReference type="Proteomes" id="UP000029228"/>
    </source>
</evidence>
<keyword evidence="4" id="KW-0804">Transcription</keyword>
<comment type="caution">
    <text evidence="6">The sequence shown here is derived from an EMBL/GenBank/DDBJ whole genome shotgun (WGS) entry which is preliminary data.</text>
</comment>
<comment type="similarity">
    <text evidence="1">Belongs to the LysR transcriptional regulatory family.</text>
</comment>
<dbReference type="AlphaFoldDB" id="A0A090RQ48"/>
<proteinExistence type="inferred from homology"/>
<organism evidence="6 7">
    <name type="scientific">Vibrio maritimus</name>
    <dbReference type="NCBI Taxonomy" id="990268"/>
    <lineage>
        <taxon>Bacteria</taxon>
        <taxon>Pseudomonadati</taxon>
        <taxon>Pseudomonadota</taxon>
        <taxon>Gammaproteobacteria</taxon>
        <taxon>Vibrionales</taxon>
        <taxon>Vibrionaceae</taxon>
        <taxon>Vibrio</taxon>
    </lineage>
</organism>
<keyword evidence="7" id="KW-1185">Reference proteome</keyword>
<dbReference type="InterPro" id="IPR036388">
    <property type="entry name" value="WH-like_DNA-bd_sf"/>
</dbReference>
<dbReference type="Gene3D" id="3.40.190.290">
    <property type="match status" value="1"/>
</dbReference>
<dbReference type="STRING" id="990268.JCM19235_6044"/>
<evidence type="ECO:0000256" key="2">
    <source>
        <dbReference type="ARBA" id="ARBA00023015"/>
    </source>
</evidence>
<dbReference type="EMBL" id="BBMR01000001">
    <property type="protein sequence ID" value="GAL17495.1"/>
    <property type="molecule type" value="Genomic_DNA"/>
</dbReference>
<dbReference type="Pfam" id="PF03466">
    <property type="entry name" value="LysR_substrate"/>
    <property type="match status" value="1"/>
</dbReference>
<evidence type="ECO:0000313" key="6">
    <source>
        <dbReference type="EMBL" id="GAL17495.1"/>
    </source>
</evidence>
<dbReference type="PROSITE" id="PS50931">
    <property type="entry name" value="HTH_LYSR"/>
    <property type="match status" value="1"/>
</dbReference>
<dbReference type="PANTHER" id="PTHR30126">
    <property type="entry name" value="HTH-TYPE TRANSCRIPTIONAL REGULATOR"/>
    <property type="match status" value="1"/>
</dbReference>
<evidence type="ECO:0000256" key="3">
    <source>
        <dbReference type="ARBA" id="ARBA00023125"/>
    </source>
</evidence>
<dbReference type="OrthoDB" id="6565067at2"/>
<dbReference type="InterPro" id="IPR036390">
    <property type="entry name" value="WH_DNA-bd_sf"/>
</dbReference>
<dbReference type="GO" id="GO:0003700">
    <property type="term" value="F:DNA-binding transcription factor activity"/>
    <property type="evidence" value="ECO:0007669"/>
    <property type="project" value="InterPro"/>
</dbReference>
<reference evidence="6 7" key="1">
    <citation type="submission" date="2014-09" db="EMBL/GenBank/DDBJ databases">
        <title>Vibrio maritimus JCM 19235. (C45) whole genome shotgun sequence.</title>
        <authorList>
            <person name="Sawabe T."/>
            <person name="Meirelles P."/>
            <person name="Nakanishi M."/>
            <person name="Sayaka M."/>
            <person name="Hattori M."/>
            <person name="Ohkuma M."/>
        </authorList>
    </citation>
    <scope>NUCLEOTIDE SEQUENCE [LARGE SCALE GENOMIC DNA]</scope>
    <source>
        <strain evidence="7">JCM19235</strain>
    </source>
</reference>
<sequence>MYITIERLKYLVAVAQHGSFSAAARELGVSNTAVNKTIQALEFDLELEIFNRHHGKRPTLTDAGKKLYVQALDILPKVILMEQHAEMLSKGVESSLVIAVHPYTLSYDFNLKIKSLTNSYPTVELKFIDAESLSGYDDDFDIYAGPTRHEVPRGMNASMVGHLEWRVVCTPDFPLASQQGRLEPEDLEQHPQLLLNEGFCTKPEYREAMRYSAQVISADSFYQIREMLLAGVGFAVFPAHLCKPLVEAKQLIDLEYDFGSAGNLWPIEVLWRNQLGVAGEWFVEQLLE</sequence>
<dbReference type="InterPro" id="IPR005119">
    <property type="entry name" value="LysR_subst-bd"/>
</dbReference>